<evidence type="ECO:0000313" key="2">
    <source>
        <dbReference type="Proteomes" id="UP000265715"/>
    </source>
</evidence>
<evidence type="ECO:0000313" key="1">
    <source>
        <dbReference type="EMBL" id="RIH84709.1"/>
    </source>
</evidence>
<protein>
    <submittedName>
        <fullName evidence="1">Uncharacterized protein</fullName>
    </submittedName>
</protein>
<dbReference type="Proteomes" id="UP000265715">
    <property type="component" value="Unassembled WGS sequence"/>
</dbReference>
<sequence>MQTRTRKIILTSEEVTRYTPRGNGLDKLLEIETPRGTVYTFTNPSAIILKLYDANGDEVPYNTEILVFKRRNGEDFGTFLGKFPYQNYYGLSEGDQRNIKYIHQITQMLGASDVGAIRNPAEHTLEFWVDSPVAVDLSRAGTRFEITAIEQN</sequence>
<name>A0A399ENT2_9DEIN</name>
<proteinExistence type="predicted"/>
<dbReference type="RefSeq" id="WP_119314993.1">
    <property type="nucleotide sequence ID" value="NZ_QXDL01000069.1"/>
</dbReference>
<comment type="caution">
    <text evidence="1">The sequence shown here is derived from an EMBL/GenBank/DDBJ whole genome shotgun (WGS) entry which is preliminary data.</text>
</comment>
<dbReference type="InterPro" id="IPR054172">
    <property type="entry name" value="VP16-like"/>
</dbReference>
<organism evidence="1 2">
    <name type="scientific">Calidithermus terrae</name>
    <dbReference type="NCBI Taxonomy" id="1408545"/>
    <lineage>
        <taxon>Bacteria</taxon>
        <taxon>Thermotogati</taxon>
        <taxon>Deinococcota</taxon>
        <taxon>Deinococci</taxon>
        <taxon>Thermales</taxon>
        <taxon>Thermaceae</taxon>
        <taxon>Calidithermus</taxon>
    </lineage>
</organism>
<dbReference type="EMBL" id="QXDL01000069">
    <property type="protein sequence ID" value="RIH84709.1"/>
    <property type="molecule type" value="Genomic_DNA"/>
</dbReference>
<dbReference type="Pfam" id="PF22024">
    <property type="entry name" value="VP16-like"/>
    <property type="match status" value="1"/>
</dbReference>
<gene>
    <name evidence="1" type="ORF">Mterra_01889</name>
</gene>
<accession>A0A399ENT2</accession>
<dbReference type="AlphaFoldDB" id="A0A399ENT2"/>
<keyword evidence="2" id="KW-1185">Reference proteome</keyword>
<dbReference type="Gene3D" id="2.60.120.1180">
    <property type="match status" value="1"/>
</dbReference>
<reference evidence="1 2" key="1">
    <citation type="submission" date="2018-08" db="EMBL/GenBank/DDBJ databases">
        <title>Meiothermus terrae DSM 26712 genome sequencing project.</title>
        <authorList>
            <person name="Da Costa M.S."/>
            <person name="Albuquerque L."/>
            <person name="Raposo P."/>
            <person name="Froufe H.J.C."/>
            <person name="Barroso C.S."/>
            <person name="Egas C."/>
        </authorList>
    </citation>
    <scope>NUCLEOTIDE SEQUENCE [LARGE SCALE GENOMIC DNA]</scope>
    <source>
        <strain evidence="1 2">DSM 26712</strain>
    </source>
</reference>